<dbReference type="Gene3D" id="3.40.50.300">
    <property type="entry name" value="P-loop containing nucleotide triphosphate hydrolases"/>
    <property type="match status" value="2"/>
</dbReference>
<dbReference type="InterPro" id="IPR047187">
    <property type="entry name" value="SF1_C_Upf1"/>
</dbReference>
<keyword evidence="5" id="KW-1185">Reference proteome</keyword>
<evidence type="ECO:0000256" key="1">
    <source>
        <dbReference type="ARBA" id="ARBA00023158"/>
    </source>
</evidence>
<dbReference type="InterPro" id="IPR026122">
    <property type="entry name" value="MOV-10/SDE3_DEXXQ/H-box"/>
</dbReference>
<evidence type="ECO:0000259" key="3">
    <source>
        <dbReference type="Pfam" id="PF13087"/>
    </source>
</evidence>
<dbReference type="PANTHER" id="PTHR10887:SF514">
    <property type="entry name" value="SILENCING DEFECTIVE PROTEIN SDE3"/>
    <property type="match status" value="1"/>
</dbReference>
<dbReference type="RefSeq" id="XP_001420012.1">
    <property type="nucleotide sequence ID" value="XM_001419975.1"/>
</dbReference>
<dbReference type="Pfam" id="PF13087">
    <property type="entry name" value="AAA_12"/>
    <property type="match status" value="1"/>
</dbReference>
<protein>
    <recommendedName>
        <fullName evidence="6">RNA helicase</fullName>
    </recommendedName>
</protein>
<sequence length="521" mass="56831">MTPSTLKAVKSKVLNDEQLRVVEDVVSGAGKQYPYIVWGPPGTGKTLTIVECVAHVLEMFPHARVLLAAPSAFAADILCSRLAKRLTPFKKKMIVRVNDVRRTPESYASVPFHFFKRPDPLKHLKHARVVVCTCTSAALLRKLPMPVDSVVENWTPTHIFVDEAAQALVPETLIPLSLASSETSIVLAGDSKQLGPNVHSKEAAQAGLRKSLLEMWMDHSKEEVARGVWNGTQLRACYRSHPDIVALPSRMFYDGTVESCAPTANTDLPANWENFSRGAGNGRASRFLFYGVKGRQRREGNTSSWTNPIECAELVDLLEALLDSTNLTPADVAVMATYRRQVVLIRIALRARSLGAIRVGTVDDFQGQEEKIIFISTVVTRPTTLDALDSEIGFLNNPKRFNVAISRAMALNVIVGHPLVLLQNPLWAELVRECVRRDAFRGAGAEYLPRFAGGGHDFALPSSLDDDDVRPSRGASDAVADAVAAVAELALLGGGASDALSSQDGHAWDDWGDEPSWRVAV</sequence>
<gene>
    <name evidence="4" type="ORF">OSTLU_37994</name>
</gene>
<dbReference type="GO" id="GO:0005829">
    <property type="term" value="C:cytosol"/>
    <property type="evidence" value="ECO:0007669"/>
    <property type="project" value="TreeGrafter"/>
</dbReference>
<dbReference type="HOGENOM" id="CLU_001666_6_4_1"/>
<feature type="domain" description="DNA2/NAM7 helicase-like C-terminal" evidence="3">
    <location>
        <begin position="210"/>
        <end position="417"/>
    </location>
</feature>
<dbReference type="InterPro" id="IPR041679">
    <property type="entry name" value="DNA2/NAM7-like_C"/>
</dbReference>
<dbReference type="EMBL" id="CP000590">
    <property type="protein sequence ID" value="ABO98305.1"/>
    <property type="molecule type" value="Genomic_DNA"/>
</dbReference>
<dbReference type="Pfam" id="PF13086">
    <property type="entry name" value="AAA_11"/>
    <property type="match status" value="2"/>
</dbReference>
<dbReference type="OMA" id="FRCNAIF"/>
<dbReference type="Gramene" id="ABO98305">
    <property type="protein sequence ID" value="ABO98305"/>
    <property type="gene ID" value="OSTLU_37994"/>
</dbReference>
<name>A4S413_OSTLU</name>
<dbReference type="GO" id="GO:0035194">
    <property type="term" value="P:regulatory ncRNA-mediated post-transcriptional gene silencing"/>
    <property type="evidence" value="ECO:0007669"/>
    <property type="project" value="TreeGrafter"/>
</dbReference>
<evidence type="ECO:0000259" key="2">
    <source>
        <dbReference type="Pfam" id="PF13086"/>
    </source>
</evidence>
<dbReference type="SUPFAM" id="SSF52540">
    <property type="entry name" value="P-loop containing nucleoside triphosphate hydrolases"/>
    <property type="match status" value="1"/>
</dbReference>
<dbReference type="KEGG" id="olu:OSTLU_37994"/>
<dbReference type="AlphaFoldDB" id="A4S413"/>
<dbReference type="GO" id="GO:0043186">
    <property type="term" value="C:P granule"/>
    <property type="evidence" value="ECO:0007669"/>
    <property type="project" value="TreeGrafter"/>
</dbReference>
<proteinExistence type="predicted"/>
<evidence type="ECO:0008006" key="6">
    <source>
        <dbReference type="Google" id="ProtNLM"/>
    </source>
</evidence>
<keyword evidence="1" id="KW-0943">RNA-mediated gene silencing</keyword>
<dbReference type="GO" id="GO:0003723">
    <property type="term" value="F:RNA binding"/>
    <property type="evidence" value="ECO:0007669"/>
    <property type="project" value="InterPro"/>
</dbReference>
<dbReference type="InterPro" id="IPR045055">
    <property type="entry name" value="DNA2/NAM7-like"/>
</dbReference>
<organism evidence="4 5">
    <name type="scientific">Ostreococcus lucimarinus (strain CCE9901)</name>
    <dbReference type="NCBI Taxonomy" id="436017"/>
    <lineage>
        <taxon>Eukaryota</taxon>
        <taxon>Viridiplantae</taxon>
        <taxon>Chlorophyta</taxon>
        <taxon>Mamiellophyceae</taxon>
        <taxon>Mamiellales</taxon>
        <taxon>Bathycoccaceae</taxon>
        <taxon>Ostreococcus</taxon>
    </lineage>
</organism>
<dbReference type="eggNOG" id="KOG1804">
    <property type="taxonomic scope" value="Eukaryota"/>
</dbReference>
<dbReference type="CDD" id="cd18038">
    <property type="entry name" value="DEXXQc_Helz-like"/>
    <property type="match status" value="1"/>
</dbReference>
<accession>A4S413</accession>
<dbReference type="InterPro" id="IPR027417">
    <property type="entry name" value="P-loop_NTPase"/>
</dbReference>
<dbReference type="GeneID" id="5003977"/>
<feature type="domain" description="DNA2/NAM7 helicase helicase" evidence="2">
    <location>
        <begin position="14"/>
        <end position="97"/>
    </location>
</feature>
<feature type="domain" description="DNA2/NAM7 helicase helicase" evidence="2">
    <location>
        <begin position="123"/>
        <end position="201"/>
    </location>
</feature>
<dbReference type="GO" id="GO:0032574">
    <property type="term" value="F:5'-3' RNA helicase activity"/>
    <property type="evidence" value="ECO:0007669"/>
    <property type="project" value="InterPro"/>
</dbReference>
<dbReference type="Proteomes" id="UP000001568">
    <property type="component" value="Chromosome 10"/>
</dbReference>
<dbReference type="PANTHER" id="PTHR10887">
    <property type="entry name" value="DNA2/NAM7 HELICASE FAMILY"/>
    <property type="match status" value="1"/>
</dbReference>
<dbReference type="InterPro" id="IPR041677">
    <property type="entry name" value="DNA2/NAM7_AAA_11"/>
</dbReference>
<evidence type="ECO:0000313" key="4">
    <source>
        <dbReference type="EMBL" id="ABO98305.1"/>
    </source>
</evidence>
<dbReference type="CDD" id="cd18808">
    <property type="entry name" value="SF1_C_Upf1"/>
    <property type="match status" value="1"/>
</dbReference>
<dbReference type="OrthoDB" id="498406at2759"/>
<evidence type="ECO:0000313" key="5">
    <source>
        <dbReference type="Proteomes" id="UP000001568"/>
    </source>
</evidence>
<reference evidence="4 5" key="1">
    <citation type="journal article" date="2007" name="Proc. Natl. Acad. Sci. U.S.A.">
        <title>The tiny eukaryote Ostreococcus provides genomic insights into the paradox of plankton speciation.</title>
        <authorList>
            <person name="Palenik B."/>
            <person name="Grimwood J."/>
            <person name="Aerts A."/>
            <person name="Rouze P."/>
            <person name="Salamov A."/>
            <person name="Putnam N."/>
            <person name="Dupont C."/>
            <person name="Jorgensen R."/>
            <person name="Derelle E."/>
            <person name="Rombauts S."/>
            <person name="Zhou K."/>
            <person name="Otillar R."/>
            <person name="Merchant S.S."/>
            <person name="Podell S."/>
            <person name="Gaasterland T."/>
            <person name="Napoli C."/>
            <person name="Gendler K."/>
            <person name="Manuell A."/>
            <person name="Tai V."/>
            <person name="Vallon O."/>
            <person name="Piganeau G."/>
            <person name="Jancek S."/>
            <person name="Heijde M."/>
            <person name="Jabbari K."/>
            <person name="Bowler C."/>
            <person name="Lohr M."/>
            <person name="Robbens S."/>
            <person name="Werner G."/>
            <person name="Dubchak I."/>
            <person name="Pazour G.J."/>
            <person name="Ren Q."/>
            <person name="Paulsen I."/>
            <person name="Delwiche C."/>
            <person name="Schmutz J."/>
            <person name="Rokhsar D."/>
            <person name="Van de Peer Y."/>
            <person name="Moreau H."/>
            <person name="Grigoriev I.V."/>
        </authorList>
    </citation>
    <scope>NUCLEOTIDE SEQUENCE [LARGE SCALE GENOMIC DNA]</scope>
    <source>
        <strain evidence="4 5">CCE9901</strain>
    </source>
</reference>